<dbReference type="SUPFAM" id="SSF54637">
    <property type="entry name" value="Thioesterase/thiol ester dehydrase-isomerase"/>
    <property type="match status" value="3"/>
</dbReference>
<dbReference type="Proteomes" id="UP001180531">
    <property type="component" value="Unassembled WGS sequence"/>
</dbReference>
<evidence type="ECO:0000313" key="2">
    <source>
        <dbReference type="Proteomes" id="UP001180531"/>
    </source>
</evidence>
<accession>A0ABU2SEY4</accession>
<dbReference type="InterPro" id="IPR013114">
    <property type="entry name" value="FabA_FabZ"/>
</dbReference>
<keyword evidence="2" id="KW-1185">Reference proteome</keyword>
<sequence>MDELGFEGIPLPRPAVTPAVAPAAAPGPAPEAVVPALGPETIGPETIGPETIAPETAASLTARLVERLQHTHARVLAAHQAVIAWQLARVARPADLSPAPAPAVPVPLPAPARPGDAVATILSAAARALRAAGTGPYPGSAVVTWWDEAPELPDTAPRAERDGEEWRIGDGERTFAVLVPHGPQDSWPESPVPRFPPDPRPLARATVTRLTAADLDALAAGDIARVLGAAFDQSGRPPATLPAPWPARLLDTVTLADPRGGRSAQGLLYATTRLPDRAGEAWPHCVAAALELLRVHAFHQGLHLCLPGARATLPARRPVLVDVRDTPAPPGAELRLEAEITATGMLPRPYATADCEVTVAGRSLVRLRDLGVVLKEGPGQDALDPGRPSLRRSVTGKRVIADELHTAIFAEGDLGTVPLPGSTTRVTGRVRPRLPRGDFRMLDRVVDRDGEWGEYRPGSWGLAEYDVPADPWYVRENGGTMPQLALMETALQAAGLFSGMLGVAGAYPDGHLSCRNLDGRARLLRHVDTPGTTVEQHVTLRSHSPLPDGVMHRYDFRLRAGGEPFYAGEAVHGFFTPELLAEQQGLDGGTYRPPWLERHPPAPADVRRLDPRRDLRPGRGRLALLEDVTLVPGGGDHGAGYVLCDKPVRRDDWFFHHHFFQDPVMPGSAGVQMLYQAVHAYALHTGLLDHLVRPRSHIAVGEELHWSYRGQILREHRRVRGEAHIREVRREDRRVLLRADGSVWRDDLRIYQVDNIAADIRGEAA</sequence>
<organism evidence="1 2">
    <name type="scientific">Streptomyces hesseae</name>
    <dbReference type="NCBI Taxonomy" id="3075519"/>
    <lineage>
        <taxon>Bacteria</taxon>
        <taxon>Bacillati</taxon>
        <taxon>Actinomycetota</taxon>
        <taxon>Actinomycetes</taxon>
        <taxon>Kitasatosporales</taxon>
        <taxon>Streptomycetaceae</taxon>
        <taxon>Streptomyces</taxon>
    </lineage>
</organism>
<reference evidence="1" key="1">
    <citation type="submission" date="2024-05" db="EMBL/GenBank/DDBJ databases">
        <title>30 novel species of actinomycetes from the DSMZ collection.</title>
        <authorList>
            <person name="Nouioui I."/>
        </authorList>
    </citation>
    <scope>NUCLEOTIDE SEQUENCE</scope>
    <source>
        <strain evidence="1">DSM 40473</strain>
    </source>
</reference>
<dbReference type="EMBL" id="JAVRFI010000001">
    <property type="protein sequence ID" value="MDT0447522.1"/>
    <property type="molecule type" value="Genomic_DNA"/>
</dbReference>
<name>A0ABU2SEY4_9ACTN</name>
<dbReference type="InterPro" id="IPR029069">
    <property type="entry name" value="HotDog_dom_sf"/>
</dbReference>
<dbReference type="RefSeq" id="WP_311606808.1">
    <property type="nucleotide sequence ID" value="NZ_JAVRFI010000001.1"/>
</dbReference>
<proteinExistence type="predicted"/>
<dbReference type="Pfam" id="PF07977">
    <property type="entry name" value="FabA"/>
    <property type="match status" value="1"/>
</dbReference>
<dbReference type="Gene3D" id="3.10.129.10">
    <property type="entry name" value="Hotdog Thioesterase"/>
    <property type="match status" value="3"/>
</dbReference>
<gene>
    <name evidence="1" type="ORF">RM609_00165</name>
</gene>
<comment type="caution">
    <text evidence="1">The sequence shown here is derived from an EMBL/GenBank/DDBJ whole genome shotgun (WGS) entry which is preliminary data.</text>
</comment>
<evidence type="ECO:0000313" key="1">
    <source>
        <dbReference type="EMBL" id="MDT0447522.1"/>
    </source>
</evidence>
<protein>
    <submittedName>
        <fullName evidence="1">3-hydroxyacyl-ACP dehydratase</fullName>
    </submittedName>
</protein>